<comment type="caution">
    <text evidence="1">The sequence shown here is derived from an EMBL/GenBank/DDBJ whole genome shotgun (WGS) entry which is preliminary data.</text>
</comment>
<name>A0A8T1V5P4_9STRA</name>
<proteinExistence type="predicted"/>
<dbReference type="AlphaFoldDB" id="A0A8T1V5P4"/>
<gene>
    <name evidence="1" type="ORF">PHYPSEUDO_015618</name>
</gene>
<protein>
    <submittedName>
        <fullName evidence="1">Uncharacterized protein</fullName>
    </submittedName>
</protein>
<dbReference type="OrthoDB" id="102668at2759"/>
<sequence length="126" mass="13795">MTEISTRMAETQRELLELGTPLESLGAQRQQFGKWVDPSTKSTFVTTAIVRVPFGSASCAACRISVLCMSTLAGTTAMINVRSCTICTKHTLSHHRHGILPVNPEAVIFLKENRRFWSARDGSEGG</sequence>
<dbReference type="EMBL" id="JAGDFM010000991">
    <property type="protein sequence ID" value="KAG7375683.1"/>
    <property type="molecule type" value="Genomic_DNA"/>
</dbReference>
<accession>A0A8T1V5P4</accession>
<evidence type="ECO:0000313" key="1">
    <source>
        <dbReference type="EMBL" id="KAG7375683.1"/>
    </source>
</evidence>
<reference evidence="1" key="1">
    <citation type="submission" date="2021-02" db="EMBL/GenBank/DDBJ databases">
        <authorList>
            <person name="Palmer J.M."/>
        </authorList>
    </citation>
    <scope>NUCLEOTIDE SEQUENCE</scope>
    <source>
        <strain evidence="1">SCRP734</strain>
    </source>
</reference>
<dbReference type="Proteomes" id="UP000694044">
    <property type="component" value="Unassembled WGS sequence"/>
</dbReference>
<evidence type="ECO:0000313" key="2">
    <source>
        <dbReference type="Proteomes" id="UP000694044"/>
    </source>
</evidence>
<keyword evidence="2" id="KW-1185">Reference proteome</keyword>
<organism evidence="1 2">
    <name type="scientific">Phytophthora pseudosyringae</name>
    <dbReference type="NCBI Taxonomy" id="221518"/>
    <lineage>
        <taxon>Eukaryota</taxon>
        <taxon>Sar</taxon>
        <taxon>Stramenopiles</taxon>
        <taxon>Oomycota</taxon>
        <taxon>Peronosporomycetes</taxon>
        <taxon>Peronosporales</taxon>
        <taxon>Peronosporaceae</taxon>
        <taxon>Phytophthora</taxon>
    </lineage>
</organism>